<name>A0A8J2MUJ1_COTCN</name>
<feature type="non-terminal residue" evidence="4">
    <location>
        <position position="1"/>
    </location>
</feature>
<evidence type="ECO:0000313" key="5">
    <source>
        <dbReference type="Proteomes" id="UP000786811"/>
    </source>
</evidence>
<dbReference type="PROSITE" id="PS50088">
    <property type="entry name" value="ANK_REPEAT"/>
    <property type="match status" value="2"/>
</dbReference>
<dbReference type="InterPro" id="IPR002110">
    <property type="entry name" value="Ankyrin_rpt"/>
</dbReference>
<dbReference type="PROSITE" id="PS50297">
    <property type="entry name" value="ANK_REP_REGION"/>
    <property type="match status" value="2"/>
</dbReference>
<comment type="caution">
    <text evidence="4">The sequence shown here is derived from an EMBL/GenBank/DDBJ whole genome shotgun (WGS) entry which is preliminary data.</text>
</comment>
<feature type="repeat" description="ANK" evidence="3">
    <location>
        <begin position="195"/>
        <end position="227"/>
    </location>
</feature>
<accession>A0A8J2MUJ1</accession>
<dbReference type="EMBL" id="CAJNRD030001122">
    <property type="protein sequence ID" value="CAG5100759.1"/>
    <property type="molecule type" value="Genomic_DNA"/>
</dbReference>
<dbReference type="Pfam" id="PF13637">
    <property type="entry name" value="Ank_4"/>
    <property type="match status" value="1"/>
</dbReference>
<dbReference type="SMART" id="SM00248">
    <property type="entry name" value="ANK"/>
    <property type="match status" value="4"/>
</dbReference>
<proteinExistence type="predicted"/>
<keyword evidence="1" id="KW-0677">Repeat</keyword>
<keyword evidence="5" id="KW-1185">Reference proteome</keyword>
<gene>
    <name evidence="4" type="ORF">HICCMSTLAB_LOCUS9832</name>
</gene>
<feature type="repeat" description="ANK" evidence="3">
    <location>
        <begin position="25"/>
        <end position="57"/>
    </location>
</feature>
<dbReference type="PANTHER" id="PTHR24198:SF165">
    <property type="entry name" value="ANKYRIN REPEAT-CONTAINING PROTEIN-RELATED"/>
    <property type="match status" value="1"/>
</dbReference>
<dbReference type="SUPFAM" id="SSF48403">
    <property type="entry name" value="Ankyrin repeat"/>
    <property type="match status" value="1"/>
</dbReference>
<dbReference type="OrthoDB" id="6596655at2759"/>
<keyword evidence="2 3" id="KW-0040">ANK repeat</keyword>
<dbReference type="Gene3D" id="1.25.40.20">
    <property type="entry name" value="Ankyrin repeat-containing domain"/>
    <property type="match status" value="2"/>
</dbReference>
<dbReference type="InterPro" id="IPR036770">
    <property type="entry name" value="Ankyrin_rpt-contain_sf"/>
</dbReference>
<protein>
    <submittedName>
        <fullName evidence="4">Similar to Alpha-latroinsectotoxin-Lt1a (Latrodectus tredecimguttatus)</fullName>
    </submittedName>
</protein>
<dbReference type="PANTHER" id="PTHR24198">
    <property type="entry name" value="ANKYRIN REPEAT AND PROTEIN KINASE DOMAIN-CONTAINING PROTEIN"/>
    <property type="match status" value="1"/>
</dbReference>
<organism evidence="4 5">
    <name type="scientific">Cotesia congregata</name>
    <name type="common">Parasitoid wasp</name>
    <name type="synonym">Apanteles congregatus</name>
    <dbReference type="NCBI Taxonomy" id="51543"/>
    <lineage>
        <taxon>Eukaryota</taxon>
        <taxon>Metazoa</taxon>
        <taxon>Ecdysozoa</taxon>
        <taxon>Arthropoda</taxon>
        <taxon>Hexapoda</taxon>
        <taxon>Insecta</taxon>
        <taxon>Pterygota</taxon>
        <taxon>Neoptera</taxon>
        <taxon>Endopterygota</taxon>
        <taxon>Hymenoptera</taxon>
        <taxon>Apocrita</taxon>
        <taxon>Ichneumonoidea</taxon>
        <taxon>Braconidae</taxon>
        <taxon>Microgastrinae</taxon>
        <taxon>Cotesia</taxon>
    </lineage>
</organism>
<evidence type="ECO:0000256" key="3">
    <source>
        <dbReference type="PROSITE-ProRule" id="PRU00023"/>
    </source>
</evidence>
<evidence type="ECO:0000256" key="1">
    <source>
        <dbReference type="ARBA" id="ARBA00022737"/>
    </source>
</evidence>
<evidence type="ECO:0000313" key="4">
    <source>
        <dbReference type="EMBL" id="CAG5100759.1"/>
    </source>
</evidence>
<dbReference type="AlphaFoldDB" id="A0A8J2MUJ1"/>
<evidence type="ECO:0000256" key="2">
    <source>
        <dbReference type="ARBA" id="ARBA00023043"/>
    </source>
</evidence>
<dbReference type="Pfam" id="PF12796">
    <property type="entry name" value="Ank_2"/>
    <property type="match status" value="1"/>
</dbReference>
<sequence>MREKEIGLMMKGANVHERIGNDGDNTDSPMGIAAFSDNVKMLKLLIKHGADINAGDDNGLTLLMKAAAEDDNSESRRFLLSQPFIEIDSLTNDKRSCLHFPGVWFSIEDIDPESSLQDLLNAGCDVNIVSNHDELPIDTYGDKEMCHEVMKKHIVKLMAAGFYVCDRNKEVVSGSELSIAWKKLGTNVHGKDFNAEDSPMGMAASANNVKMLKLLIKHGADINAGDIDDLTPLIKTTYNNNNSASRSIGKNGDPDSSLQDLLDAGCDVNIVSNDGELPIDSYEDRQKCREVMKKHIVKLMAAGFYVCDRNKEVVSGSELTEFRVECDTEVEVMKNTHGIMAGFSLFDILHKSYHKLALRIKDGDEDKFDDKMVAKFPLYAGMIKYRLEKAGQRKKFFNQVENVLYEIYFKYLPATFIHEMFFYFNNFELSKLVEI</sequence>
<reference evidence="4" key="1">
    <citation type="submission" date="2021-04" db="EMBL/GenBank/DDBJ databases">
        <authorList>
            <person name="Chebbi M.A.C M."/>
        </authorList>
    </citation>
    <scope>NUCLEOTIDE SEQUENCE</scope>
</reference>
<dbReference type="Proteomes" id="UP000786811">
    <property type="component" value="Unassembled WGS sequence"/>
</dbReference>